<comment type="function">
    <text evidence="7">Part of the Tol-Pal system, which plays a role in outer membrane invagination during cell division and is important for maintaining outer membrane integrity.</text>
</comment>
<keyword evidence="3 7" id="KW-0132">Cell division</keyword>
<dbReference type="InterPro" id="IPR014167">
    <property type="entry name" value="Tol-Pal_TolB"/>
</dbReference>
<dbReference type="PANTHER" id="PTHR36842:SF1">
    <property type="entry name" value="PROTEIN TOLB"/>
    <property type="match status" value="1"/>
</dbReference>
<dbReference type="Pfam" id="PF04052">
    <property type="entry name" value="TolB_N"/>
    <property type="match status" value="1"/>
</dbReference>
<dbReference type="Gene3D" id="3.40.50.10070">
    <property type="entry name" value="TolB, N-terminal domain"/>
    <property type="match status" value="1"/>
</dbReference>
<dbReference type="Gene3D" id="2.120.10.30">
    <property type="entry name" value="TolB, C-terminal domain"/>
    <property type="match status" value="1"/>
</dbReference>
<dbReference type="Pfam" id="PF07676">
    <property type="entry name" value="PD40"/>
    <property type="match status" value="5"/>
</dbReference>
<feature type="domain" description="TolB N-terminal" evidence="8">
    <location>
        <begin position="32"/>
        <end position="129"/>
    </location>
</feature>
<evidence type="ECO:0000259" key="8">
    <source>
        <dbReference type="Pfam" id="PF04052"/>
    </source>
</evidence>
<organism evidence="9 10">
    <name type="scientific">Roseateles amylovorans</name>
    <dbReference type="NCBI Taxonomy" id="2978473"/>
    <lineage>
        <taxon>Bacteria</taxon>
        <taxon>Pseudomonadati</taxon>
        <taxon>Pseudomonadota</taxon>
        <taxon>Betaproteobacteria</taxon>
        <taxon>Burkholderiales</taxon>
        <taxon>Sphaerotilaceae</taxon>
        <taxon>Roseateles</taxon>
    </lineage>
</organism>
<dbReference type="SUPFAM" id="SSF69304">
    <property type="entry name" value="Tricorn protease N-terminal domain"/>
    <property type="match status" value="1"/>
</dbReference>
<keyword evidence="10" id="KW-1185">Reference proteome</keyword>
<reference evidence="9" key="1">
    <citation type="submission" date="2022-10" db="EMBL/GenBank/DDBJ databases">
        <title>Characterization and whole genome sequencing of a new Roseateles species, isolated from fresh water.</title>
        <authorList>
            <person name="Guliayeva D.Y."/>
            <person name="Akhremchuk A.E."/>
            <person name="Sikolenko M.A."/>
            <person name="Valentovich L.N."/>
            <person name="Sidarenka A.V."/>
        </authorList>
    </citation>
    <scope>NUCLEOTIDE SEQUENCE</scope>
    <source>
        <strain evidence="9">BIM B-1768</strain>
    </source>
</reference>
<dbReference type="EMBL" id="CP104562">
    <property type="protein sequence ID" value="UXH79896.1"/>
    <property type="molecule type" value="Genomic_DNA"/>
</dbReference>
<name>A0ABY6B7H3_9BURK</name>
<dbReference type="InterPro" id="IPR006311">
    <property type="entry name" value="TAT_signal"/>
</dbReference>
<comment type="subcellular location">
    <subcellularLocation>
        <location evidence="1 7">Periplasm</location>
    </subcellularLocation>
</comment>
<comment type="similarity">
    <text evidence="2 7">Belongs to the TolB family.</text>
</comment>
<dbReference type="RefSeq" id="WP_261759714.1">
    <property type="nucleotide sequence ID" value="NZ_CP104562.2"/>
</dbReference>
<evidence type="ECO:0000256" key="6">
    <source>
        <dbReference type="ARBA" id="ARBA00023306"/>
    </source>
</evidence>
<evidence type="ECO:0000313" key="9">
    <source>
        <dbReference type="EMBL" id="UXH79896.1"/>
    </source>
</evidence>
<keyword evidence="4 7" id="KW-0732">Signal</keyword>
<dbReference type="PROSITE" id="PS51318">
    <property type="entry name" value="TAT"/>
    <property type="match status" value="1"/>
</dbReference>
<evidence type="ECO:0000256" key="1">
    <source>
        <dbReference type="ARBA" id="ARBA00004418"/>
    </source>
</evidence>
<evidence type="ECO:0000256" key="3">
    <source>
        <dbReference type="ARBA" id="ARBA00022618"/>
    </source>
</evidence>
<keyword evidence="5 7" id="KW-0574">Periplasm</keyword>
<protein>
    <recommendedName>
        <fullName evidence="7">Tol-Pal system protein TolB</fullName>
    </recommendedName>
</protein>
<keyword evidence="6 7" id="KW-0131">Cell cycle</keyword>
<evidence type="ECO:0000256" key="5">
    <source>
        <dbReference type="ARBA" id="ARBA00022764"/>
    </source>
</evidence>
<evidence type="ECO:0000256" key="4">
    <source>
        <dbReference type="ARBA" id="ARBA00022729"/>
    </source>
</evidence>
<dbReference type="PANTHER" id="PTHR36842">
    <property type="entry name" value="PROTEIN TOLB HOMOLOG"/>
    <property type="match status" value="1"/>
</dbReference>
<proteinExistence type="inferred from homology"/>
<dbReference type="HAMAP" id="MF_00671">
    <property type="entry name" value="TolB"/>
    <property type="match status" value="1"/>
</dbReference>
<evidence type="ECO:0000256" key="7">
    <source>
        <dbReference type="HAMAP-Rule" id="MF_00671"/>
    </source>
</evidence>
<dbReference type="Proteomes" id="UP001064933">
    <property type="component" value="Chromosome"/>
</dbReference>
<dbReference type="SUPFAM" id="SSF52964">
    <property type="entry name" value="TolB, N-terminal domain"/>
    <property type="match status" value="1"/>
</dbReference>
<dbReference type="InterPro" id="IPR011042">
    <property type="entry name" value="6-blade_b-propeller_TolB-like"/>
</dbReference>
<dbReference type="InterPro" id="IPR007195">
    <property type="entry name" value="TolB_N"/>
</dbReference>
<evidence type="ECO:0000256" key="2">
    <source>
        <dbReference type="ARBA" id="ARBA00009820"/>
    </source>
</evidence>
<sequence length="431" mass="45793">MSTKTTALPLTRRALLGGAAAGLALPAWSQFRVEIAGVGATRLPISISDFRDEPATGQPLAAIIRADLERSGQFSLVPGQSGLSETSTPAFAEWRSRAADALVAGSATRLADGRFDVRYRLWDVVKGQDIGSESLPVVAADLRLAAHKIADAIYQKLTGDRGVFATRLVYVNKAGPRYSLRVSDADGEGEQTVLASPEPIISPAWSPDGNELAYVSFETRKAVVWIQDLRTGKRRKVADFRGSNSAPAFSPNGQQLAVTLSRDGGSQLFMMNRDGSGVRRLTQSSAIDTEPVFAPDGASLYFVSDRGGAPQIYKMPVAGGGAERITFSGNYNISPSISPDGRTMAYITRVGGGSFKLCVMDLGSGQVQQVTDTNDDESPSFAPNGKLIVFATRSGGRDVLMTSTLDGKVKAKLATPTVADIREPAWGPFSQ</sequence>
<comment type="subunit">
    <text evidence="7">The Tol-Pal system is composed of five core proteins: the inner membrane proteins TolA, TolQ and TolR, the periplasmic protein TolB and the outer membrane protein Pal. They form a network linking the inner and outer membranes and the peptidoglycan layer.</text>
</comment>
<dbReference type="InterPro" id="IPR011659">
    <property type="entry name" value="WD40"/>
</dbReference>
<evidence type="ECO:0000313" key="10">
    <source>
        <dbReference type="Proteomes" id="UP001064933"/>
    </source>
</evidence>
<gene>
    <name evidence="7 9" type="primary">tolB</name>
    <name evidence="9" type="ORF">N4261_08445</name>
</gene>
<accession>A0ABY6B7H3</accession>
<dbReference type="NCBIfam" id="TIGR02800">
    <property type="entry name" value="propeller_TolB"/>
    <property type="match status" value="1"/>
</dbReference>